<protein>
    <submittedName>
        <fullName evidence="2">Uncharacterized protein</fullName>
    </submittedName>
</protein>
<feature type="compositionally biased region" description="Basic and acidic residues" evidence="1">
    <location>
        <begin position="57"/>
        <end position="87"/>
    </location>
</feature>
<feature type="region of interest" description="Disordered" evidence="1">
    <location>
        <begin position="123"/>
        <end position="167"/>
    </location>
</feature>
<gene>
    <name evidence="2" type="ORF">AAG570_006080</name>
</gene>
<evidence type="ECO:0000313" key="2">
    <source>
        <dbReference type="EMBL" id="KAL1115790.1"/>
    </source>
</evidence>
<feature type="compositionally biased region" description="Basic and acidic residues" evidence="1">
    <location>
        <begin position="1"/>
        <end position="13"/>
    </location>
</feature>
<comment type="caution">
    <text evidence="2">The sequence shown here is derived from an EMBL/GenBank/DDBJ whole genome shotgun (WGS) entry which is preliminary data.</text>
</comment>
<name>A0ABD0YKM8_9HEMI</name>
<keyword evidence="3" id="KW-1185">Reference proteome</keyword>
<dbReference type="EMBL" id="JBFDAA010000019">
    <property type="protein sequence ID" value="KAL1115790.1"/>
    <property type="molecule type" value="Genomic_DNA"/>
</dbReference>
<evidence type="ECO:0000256" key="1">
    <source>
        <dbReference type="SAM" id="MobiDB-lite"/>
    </source>
</evidence>
<feature type="compositionally biased region" description="Basic and acidic residues" evidence="1">
    <location>
        <begin position="26"/>
        <end position="35"/>
    </location>
</feature>
<dbReference type="AlphaFoldDB" id="A0ABD0YKM8"/>
<accession>A0ABD0YKM8</accession>
<reference evidence="2 3" key="1">
    <citation type="submission" date="2024-07" db="EMBL/GenBank/DDBJ databases">
        <title>Chromosome-level genome assembly of the water stick insect Ranatra chinensis (Heteroptera: Nepidae).</title>
        <authorList>
            <person name="Liu X."/>
        </authorList>
    </citation>
    <scope>NUCLEOTIDE SEQUENCE [LARGE SCALE GENOMIC DNA]</scope>
    <source>
        <strain evidence="2">Cailab_2021Rc</strain>
        <tissue evidence="2">Muscle</tissue>
    </source>
</reference>
<sequence length="204" mass="23464">MESFKKEEPKDDVVIQDNVDEPPQVLKEKSRSKKENKSKKLKRGADIEGVAGCDGNNPRRVEKRMYEGGKRKEGTKHVPTETENIPEHVARKQCDTKLEAFGLMMEDRRKDVFERAKLLPRPGISPKYHYIKQKTPAQNTIERPIPAPNIPAANRKPIMSKKRRDPQVAAMRLEGKARQEETVEGSKLKMRLGINPKYQYQYTA</sequence>
<proteinExistence type="predicted"/>
<evidence type="ECO:0000313" key="3">
    <source>
        <dbReference type="Proteomes" id="UP001558652"/>
    </source>
</evidence>
<organism evidence="2 3">
    <name type="scientific">Ranatra chinensis</name>
    <dbReference type="NCBI Taxonomy" id="642074"/>
    <lineage>
        <taxon>Eukaryota</taxon>
        <taxon>Metazoa</taxon>
        <taxon>Ecdysozoa</taxon>
        <taxon>Arthropoda</taxon>
        <taxon>Hexapoda</taxon>
        <taxon>Insecta</taxon>
        <taxon>Pterygota</taxon>
        <taxon>Neoptera</taxon>
        <taxon>Paraneoptera</taxon>
        <taxon>Hemiptera</taxon>
        <taxon>Heteroptera</taxon>
        <taxon>Panheteroptera</taxon>
        <taxon>Nepomorpha</taxon>
        <taxon>Nepidae</taxon>
        <taxon>Ranatrinae</taxon>
        <taxon>Ranatra</taxon>
    </lineage>
</organism>
<feature type="region of interest" description="Disordered" evidence="1">
    <location>
        <begin position="1"/>
        <end position="87"/>
    </location>
</feature>
<dbReference type="Proteomes" id="UP001558652">
    <property type="component" value="Unassembled WGS sequence"/>
</dbReference>